<reference evidence="2 3" key="1">
    <citation type="submission" date="2018-04" db="EMBL/GenBank/DDBJ databases">
        <authorList>
            <person name="Huttner S."/>
            <person name="Dainat J."/>
        </authorList>
    </citation>
    <scope>NUCLEOTIDE SEQUENCE [LARGE SCALE GENOMIC DNA]</scope>
</reference>
<evidence type="ECO:0000259" key="1">
    <source>
        <dbReference type="Pfam" id="PF24864"/>
    </source>
</evidence>
<gene>
    <name evidence="2" type="ORF">TT172_LOCUS673</name>
</gene>
<dbReference type="InterPro" id="IPR056632">
    <property type="entry name" value="DUF7730"/>
</dbReference>
<name>A0A3S4AIS4_9PEZI</name>
<accession>A0A3S4AIS4</accession>
<feature type="domain" description="DUF7730" evidence="1">
    <location>
        <begin position="4"/>
        <end position="64"/>
    </location>
</feature>
<sequence>MGWLLACRQAYAEGVEVLYATNTFFSESDALFDHLVCARPGARHLLLPERLASIKSLELRWEQRISAASVTGFQTYALWPSNVFSAVKDGLDLEMERKARE</sequence>
<evidence type="ECO:0000313" key="2">
    <source>
        <dbReference type="EMBL" id="SPQ18254.1"/>
    </source>
</evidence>
<dbReference type="Pfam" id="PF24864">
    <property type="entry name" value="DUF7730"/>
    <property type="match status" value="1"/>
</dbReference>
<organism evidence="2 3">
    <name type="scientific">Thermothielavioides terrestris</name>
    <dbReference type="NCBI Taxonomy" id="2587410"/>
    <lineage>
        <taxon>Eukaryota</taxon>
        <taxon>Fungi</taxon>
        <taxon>Dikarya</taxon>
        <taxon>Ascomycota</taxon>
        <taxon>Pezizomycotina</taxon>
        <taxon>Sordariomycetes</taxon>
        <taxon>Sordariomycetidae</taxon>
        <taxon>Sordariales</taxon>
        <taxon>Chaetomiaceae</taxon>
        <taxon>Thermothielavioides</taxon>
    </lineage>
</organism>
<dbReference type="EMBL" id="OUUZ01000001">
    <property type="protein sequence ID" value="SPQ18254.1"/>
    <property type="molecule type" value="Genomic_DNA"/>
</dbReference>
<evidence type="ECO:0000313" key="3">
    <source>
        <dbReference type="Proteomes" id="UP000289323"/>
    </source>
</evidence>
<dbReference type="AlphaFoldDB" id="A0A3S4AIS4"/>
<protein>
    <submittedName>
        <fullName evidence="2">03d3189a-f9b3-4d35-975e-550b22b6ba7d</fullName>
    </submittedName>
</protein>
<dbReference type="Proteomes" id="UP000289323">
    <property type="component" value="Unassembled WGS sequence"/>
</dbReference>
<proteinExistence type="predicted"/>